<feature type="compositionally biased region" description="Low complexity" evidence="1">
    <location>
        <begin position="9"/>
        <end position="23"/>
    </location>
</feature>
<reference evidence="2 3" key="1">
    <citation type="submission" date="2017-11" db="EMBL/GenBank/DDBJ databases">
        <title>De-novo sequencing of pomegranate (Punica granatum L.) genome.</title>
        <authorList>
            <person name="Akparov Z."/>
            <person name="Amiraslanov A."/>
            <person name="Hajiyeva S."/>
            <person name="Abbasov M."/>
            <person name="Kaur K."/>
            <person name="Hamwieh A."/>
            <person name="Solovyev V."/>
            <person name="Salamov A."/>
            <person name="Braich B."/>
            <person name="Kosarev P."/>
            <person name="Mahmoud A."/>
            <person name="Hajiyev E."/>
            <person name="Babayeva S."/>
            <person name="Izzatullayeva V."/>
            <person name="Mammadov A."/>
            <person name="Mammadov A."/>
            <person name="Sharifova S."/>
            <person name="Ojaghi J."/>
            <person name="Eynullazada K."/>
            <person name="Bayramov B."/>
            <person name="Abdulazimova A."/>
            <person name="Shahmuradov I."/>
        </authorList>
    </citation>
    <scope>NUCLEOTIDE SEQUENCE [LARGE SCALE GENOMIC DNA]</scope>
    <source>
        <strain evidence="3">cv. AG2017</strain>
        <tissue evidence="2">Leaf</tissue>
    </source>
</reference>
<dbReference type="EMBL" id="PGOL01000319">
    <property type="protein sequence ID" value="PKI72584.1"/>
    <property type="molecule type" value="Genomic_DNA"/>
</dbReference>
<dbReference type="AlphaFoldDB" id="A0A2I0KVT8"/>
<name>A0A2I0KVT8_PUNGR</name>
<evidence type="ECO:0000313" key="2">
    <source>
        <dbReference type="EMBL" id="PKI72584.1"/>
    </source>
</evidence>
<protein>
    <submittedName>
        <fullName evidence="2">Uncharacterized protein</fullName>
    </submittedName>
</protein>
<proteinExistence type="predicted"/>
<comment type="caution">
    <text evidence="2">The sequence shown here is derived from an EMBL/GenBank/DDBJ whole genome shotgun (WGS) entry which is preliminary data.</text>
</comment>
<sequence>MAVNPLTKSLRSAVTPSSSASSSGPALVKEPAICGAMVGSQAELKRDYREQVGST</sequence>
<gene>
    <name evidence="2" type="ORF">CRG98_006961</name>
</gene>
<evidence type="ECO:0000256" key="1">
    <source>
        <dbReference type="SAM" id="MobiDB-lite"/>
    </source>
</evidence>
<evidence type="ECO:0000313" key="3">
    <source>
        <dbReference type="Proteomes" id="UP000233551"/>
    </source>
</evidence>
<keyword evidence="3" id="KW-1185">Reference proteome</keyword>
<feature type="region of interest" description="Disordered" evidence="1">
    <location>
        <begin position="1"/>
        <end position="26"/>
    </location>
</feature>
<organism evidence="2 3">
    <name type="scientific">Punica granatum</name>
    <name type="common">Pomegranate</name>
    <dbReference type="NCBI Taxonomy" id="22663"/>
    <lineage>
        <taxon>Eukaryota</taxon>
        <taxon>Viridiplantae</taxon>
        <taxon>Streptophyta</taxon>
        <taxon>Embryophyta</taxon>
        <taxon>Tracheophyta</taxon>
        <taxon>Spermatophyta</taxon>
        <taxon>Magnoliopsida</taxon>
        <taxon>eudicotyledons</taxon>
        <taxon>Gunneridae</taxon>
        <taxon>Pentapetalae</taxon>
        <taxon>rosids</taxon>
        <taxon>malvids</taxon>
        <taxon>Myrtales</taxon>
        <taxon>Lythraceae</taxon>
        <taxon>Punica</taxon>
    </lineage>
</organism>
<dbReference type="Proteomes" id="UP000233551">
    <property type="component" value="Unassembled WGS sequence"/>
</dbReference>
<accession>A0A2I0KVT8</accession>